<dbReference type="Gene3D" id="3.40.50.880">
    <property type="match status" value="1"/>
</dbReference>
<feature type="chain" id="PRO_5012741539" evidence="1">
    <location>
        <begin position="47"/>
        <end position="266"/>
    </location>
</feature>
<gene>
    <name evidence="3" type="ORF">SAMN06296416_104140</name>
</gene>
<keyword evidence="1" id="KW-0732">Signal</keyword>
<protein>
    <submittedName>
        <fullName evidence="3">Type 1 glutamine amidotransferase (GATase1)</fullName>
    </submittedName>
</protein>
<keyword evidence="3" id="KW-0315">Glutamine amidotransferase</keyword>
<proteinExistence type="predicted"/>
<name>A0A286D792_9GAMM</name>
<keyword evidence="4" id="KW-1185">Reference proteome</keyword>
<dbReference type="PANTHER" id="PTHR40469:SF2">
    <property type="entry name" value="GALACTOSE-BINDING DOMAIN-LIKE SUPERFAMILY PROTEIN"/>
    <property type="match status" value="1"/>
</dbReference>
<dbReference type="InterPro" id="IPR029010">
    <property type="entry name" value="ThuA-like"/>
</dbReference>
<sequence length="266" mass="28682">MANGMATAGRRQLWQTSAMNRPNSPISAARLLGALLCLMAPGAAQAAEPARVLIFSKTAEFRHDSIPVAVAALQRLAAQESLAVDRGEDASAFTAANLSRYRAVVFANTTGDVLDEPQQKALEEFVGNGGGFMGVHSAADTEKEWPWYGGLVGAWFHSHPPGLQTTRVVFESGAADAPSDWTVTDEIYNYRSNPREQVTVLATVDEDDYEGGTMGEDHPIAWCHAYSGGRAWYTGLGHDAAMYEDTVFQAQLRRGLRYAAGLAPEC</sequence>
<dbReference type="EMBL" id="OCND01000004">
    <property type="protein sequence ID" value="SOD54533.1"/>
    <property type="molecule type" value="Genomic_DNA"/>
</dbReference>
<keyword evidence="3" id="KW-0808">Transferase</keyword>
<dbReference type="Pfam" id="PF06283">
    <property type="entry name" value="ThuA"/>
    <property type="match status" value="1"/>
</dbReference>
<evidence type="ECO:0000313" key="3">
    <source>
        <dbReference type="EMBL" id="SOD54533.1"/>
    </source>
</evidence>
<dbReference type="Proteomes" id="UP000219374">
    <property type="component" value="Unassembled WGS sequence"/>
</dbReference>
<feature type="domain" description="ThuA-like" evidence="2">
    <location>
        <begin position="51"/>
        <end position="259"/>
    </location>
</feature>
<evidence type="ECO:0000256" key="1">
    <source>
        <dbReference type="SAM" id="SignalP"/>
    </source>
</evidence>
<reference evidence="3 4" key="1">
    <citation type="submission" date="2017-09" db="EMBL/GenBank/DDBJ databases">
        <authorList>
            <person name="Ehlers B."/>
            <person name="Leendertz F.H."/>
        </authorList>
    </citation>
    <scope>NUCLEOTIDE SEQUENCE [LARGE SCALE GENOMIC DNA]</scope>
    <source>
        <strain evidence="3 4">CGMCC 1.10978</strain>
    </source>
</reference>
<dbReference type="PANTHER" id="PTHR40469">
    <property type="entry name" value="SECRETED GLYCOSYL HYDROLASE"/>
    <property type="match status" value="1"/>
</dbReference>
<dbReference type="InterPro" id="IPR029062">
    <property type="entry name" value="Class_I_gatase-like"/>
</dbReference>
<organism evidence="3 4">
    <name type="scientific">Pseudoxanthomonas wuyuanensis</name>
    <dbReference type="NCBI Taxonomy" id="1073196"/>
    <lineage>
        <taxon>Bacteria</taxon>
        <taxon>Pseudomonadati</taxon>
        <taxon>Pseudomonadota</taxon>
        <taxon>Gammaproteobacteria</taxon>
        <taxon>Lysobacterales</taxon>
        <taxon>Lysobacteraceae</taxon>
        <taxon>Pseudoxanthomonas</taxon>
    </lineage>
</organism>
<accession>A0A286D792</accession>
<dbReference type="SUPFAM" id="SSF52317">
    <property type="entry name" value="Class I glutamine amidotransferase-like"/>
    <property type="match status" value="1"/>
</dbReference>
<dbReference type="GO" id="GO:0016740">
    <property type="term" value="F:transferase activity"/>
    <property type="evidence" value="ECO:0007669"/>
    <property type="project" value="UniProtKB-KW"/>
</dbReference>
<feature type="signal peptide" evidence="1">
    <location>
        <begin position="1"/>
        <end position="46"/>
    </location>
</feature>
<evidence type="ECO:0000313" key="4">
    <source>
        <dbReference type="Proteomes" id="UP000219374"/>
    </source>
</evidence>
<dbReference type="AlphaFoldDB" id="A0A286D792"/>
<evidence type="ECO:0000259" key="2">
    <source>
        <dbReference type="Pfam" id="PF06283"/>
    </source>
</evidence>